<dbReference type="Proteomes" id="UP001519290">
    <property type="component" value="Unassembled WGS sequence"/>
</dbReference>
<evidence type="ECO:0000256" key="2">
    <source>
        <dbReference type="ARBA" id="ARBA00008520"/>
    </source>
</evidence>
<reference evidence="5 6" key="1">
    <citation type="submission" date="2021-03" db="EMBL/GenBank/DDBJ databases">
        <title>Sequencing the genomes of 1000 actinobacteria strains.</title>
        <authorList>
            <person name="Klenk H.-P."/>
        </authorList>
    </citation>
    <scope>NUCLEOTIDE SEQUENCE [LARGE SCALE GENOMIC DNA]</scope>
    <source>
        <strain evidence="5 6">DSM 14566</strain>
    </source>
</reference>
<evidence type="ECO:0000313" key="6">
    <source>
        <dbReference type="Proteomes" id="UP001519290"/>
    </source>
</evidence>
<dbReference type="PROSITE" id="PS51257">
    <property type="entry name" value="PROKAR_LIPOPROTEIN"/>
    <property type="match status" value="1"/>
</dbReference>
<dbReference type="EMBL" id="JAGIOD010000001">
    <property type="protein sequence ID" value="MBP2381432.1"/>
    <property type="molecule type" value="Genomic_DNA"/>
</dbReference>
<evidence type="ECO:0000256" key="1">
    <source>
        <dbReference type="ARBA" id="ARBA00004196"/>
    </source>
</evidence>
<name>A0ABS4WYZ3_9MICO</name>
<sequence>MRRRSFLADVGLAALTTGLAGCSSGFTRNRPEGTGITLRMTMWSSDPGQLAVFDEIADEFTADHDAVTIIEFESLTLDQLDMVLTTGMTADDAPDLTWLPVESSLEYMDAGALLDARPVLSSTAGYDLDDLVPDLQEPWRRGDAQYGVPFSTGPFIMYFNKDLYAEAGVKSPAELLAEDDWTWEAFRQTSKQLTEATGLPGYVVNDFEFQNWTRLLPIMNAYDASPWDEDATRCTADSPEMREALGVFHTMVFEDGSSPVPGQQVDFWGGQAGATSAFLGASSLLEGATFDWDIVPTPGGPAGDVQAVGQSAIVALAAGKNHDAALEFLAFLTNRENARRISEFFPPARESLLNAEVLAESSGLLTAPDLEPIVESITRRGRIFPVAPNGARVANALDSSFDEFVYRPDADLDEALPKVCHAIDPVLSA</sequence>
<keyword evidence="6" id="KW-1185">Reference proteome</keyword>
<comment type="caution">
    <text evidence="5">The sequence shown here is derived from an EMBL/GenBank/DDBJ whole genome shotgun (WGS) entry which is preliminary data.</text>
</comment>
<dbReference type="PANTHER" id="PTHR43649">
    <property type="entry name" value="ARABINOSE-BINDING PROTEIN-RELATED"/>
    <property type="match status" value="1"/>
</dbReference>
<organism evidence="5 6">
    <name type="scientific">Brachybacterium sacelli</name>
    <dbReference type="NCBI Taxonomy" id="173364"/>
    <lineage>
        <taxon>Bacteria</taxon>
        <taxon>Bacillati</taxon>
        <taxon>Actinomycetota</taxon>
        <taxon>Actinomycetes</taxon>
        <taxon>Micrococcales</taxon>
        <taxon>Dermabacteraceae</taxon>
        <taxon>Brachybacterium</taxon>
    </lineage>
</organism>
<evidence type="ECO:0000256" key="4">
    <source>
        <dbReference type="ARBA" id="ARBA00022729"/>
    </source>
</evidence>
<protein>
    <submittedName>
        <fullName evidence="5">Multiple sugar transport system substrate-binding protein</fullName>
    </submittedName>
</protein>
<dbReference type="InterPro" id="IPR006059">
    <property type="entry name" value="SBP"/>
</dbReference>
<evidence type="ECO:0000256" key="3">
    <source>
        <dbReference type="ARBA" id="ARBA00022448"/>
    </source>
</evidence>
<dbReference type="Gene3D" id="3.40.190.10">
    <property type="entry name" value="Periplasmic binding protein-like II"/>
    <property type="match status" value="1"/>
</dbReference>
<keyword evidence="4" id="KW-0732">Signal</keyword>
<comment type="subcellular location">
    <subcellularLocation>
        <location evidence="1">Cell envelope</location>
    </subcellularLocation>
</comment>
<gene>
    <name evidence="5" type="ORF">JOF43_001389</name>
</gene>
<evidence type="ECO:0000313" key="5">
    <source>
        <dbReference type="EMBL" id="MBP2381432.1"/>
    </source>
</evidence>
<keyword evidence="3" id="KW-0813">Transport</keyword>
<comment type="similarity">
    <text evidence="2">Belongs to the bacterial solute-binding protein 1 family.</text>
</comment>
<dbReference type="SUPFAM" id="SSF53850">
    <property type="entry name" value="Periplasmic binding protein-like II"/>
    <property type="match status" value="1"/>
</dbReference>
<dbReference type="PANTHER" id="PTHR43649:SF31">
    <property type="entry name" value="SN-GLYCEROL-3-PHOSPHATE-BINDING PERIPLASMIC PROTEIN UGPB"/>
    <property type="match status" value="1"/>
</dbReference>
<keyword evidence="5" id="KW-0762">Sugar transport</keyword>
<dbReference type="RefSeq" id="WP_209900571.1">
    <property type="nucleotide sequence ID" value="NZ_BAAAJW010000002.1"/>
</dbReference>
<proteinExistence type="inferred from homology"/>
<accession>A0ABS4WYZ3</accession>
<dbReference type="Pfam" id="PF01547">
    <property type="entry name" value="SBP_bac_1"/>
    <property type="match status" value="1"/>
</dbReference>
<dbReference type="InterPro" id="IPR050490">
    <property type="entry name" value="Bact_solute-bd_prot1"/>
</dbReference>